<evidence type="ECO:0000313" key="3">
    <source>
        <dbReference type="Proteomes" id="UP000240811"/>
    </source>
</evidence>
<dbReference type="AlphaFoldDB" id="A0A2T4VWL5"/>
<protein>
    <submittedName>
        <fullName evidence="2">Uncharacterized protein</fullName>
    </submittedName>
</protein>
<dbReference type="EMBL" id="PSQJ01000007">
    <property type="protein sequence ID" value="PTL86140.1"/>
    <property type="molecule type" value="Genomic_DNA"/>
</dbReference>
<evidence type="ECO:0000313" key="2">
    <source>
        <dbReference type="EMBL" id="PTL86140.1"/>
    </source>
</evidence>
<accession>A0A2T4VWL5</accession>
<evidence type="ECO:0000256" key="1">
    <source>
        <dbReference type="SAM" id="Coils"/>
    </source>
</evidence>
<proteinExistence type="predicted"/>
<organism evidence="2 3">
    <name type="scientific">Candidatus Liberibacter europaeus</name>
    <dbReference type="NCBI Taxonomy" id="744859"/>
    <lineage>
        <taxon>Bacteria</taxon>
        <taxon>Pseudomonadati</taxon>
        <taxon>Pseudomonadota</taxon>
        <taxon>Alphaproteobacteria</taxon>
        <taxon>Hyphomicrobiales</taxon>
        <taxon>Rhizobiaceae</taxon>
        <taxon>Liberibacter</taxon>
    </lineage>
</organism>
<feature type="coiled-coil region" evidence="1">
    <location>
        <begin position="83"/>
        <end position="112"/>
    </location>
</feature>
<keyword evidence="1" id="KW-0175">Coiled coil</keyword>
<name>A0A2T4VWL5_9HYPH</name>
<sequence length="127" mass="14844">MGKVKDQFLDVPAFYDDNLEESERLKLTPDVRMIEAEIQSYLVSALEDFEVFKDPNGGILDKIDVMGSIITEISKALGWSERRMALLKQQKDEEEEAELIQEEIDKEEYENDMSHQAGLLRERLWLY</sequence>
<comment type="caution">
    <text evidence="2">The sequence shown here is derived from an EMBL/GenBank/DDBJ whole genome shotgun (WGS) entry which is preliminary data.</text>
</comment>
<dbReference type="Proteomes" id="UP000240811">
    <property type="component" value="Unassembled WGS sequence"/>
</dbReference>
<reference evidence="3" key="1">
    <citation type="submission" date="2018-02" db="EMBL/GenBank/DDBJ databases">
        <title>Genome sequence of Candidatus Liberibacter europaeus.</title>
        <authorList>
            <person name="Frampton R.A."/>
            <person name="Thompson S.M."/>
            <person name="David C."/>
            <person name="Addison S.M."/>
            <person name="Smith G.R."/>
        </authorList>
    </citation>
    <scope>NUCLEOTIDE SEQUENCE [LARGE SCALE GENOMIC DNA]</scope>
</reference>
<gene>
    <name evidence="2" type="ORF">C4617_05075</name>
</gene>